<keyword evidence="2" id="KW-1185">Reference proteome</keyword>
<name>A0A1G8UYQ9_9FLAO</name>
<gene>
    <name evidence="1" type="ORF">SAMN04487935_1110</name>
</gene>
<dbReference type="Proteomes" id="UP000199580">
    <property type="component" value="Unassembled WGS sequence"/>
</dbReference>
<dbReference type="STRING" id="1128970.SAMN04487935_1110"/>
<dbReference type="EMBL" id="FNEZ01000002">
    <property type="protein sequence ID" value="SDJ58986.1"/>
    <property type="molecule type" value="Genomic_DNA"/>
</dbReference>
<evidence type="ECO:0000313" key="1">
    <source>
        <dbReference type="EMBL" id="SDJ58986.1"/>
    </source>
</evidence>
<accession>A0A1G8UYQ9</accession>
<reference evidence="1 2" key="1">
    <citation type="submission" date="2016-10" db="EMBL/GenBank/DDBJ databases">
        <authorList>
            <person name="de Groot N.N."/>
        </authorList>
    </citation>
    <scope>NUCLEOTIDE SEQUENCE [LARGE SCALE GENOMIC DNA]</scope>
    <source>
        <strain evidence="1 2">CGMCC 1.10076</strain>
    </source>
</reference>
<sequence length="1027" mass="115461">MYRVTELKWLKSNYIVKMKNESKKPIFRALMFCLLIAQTSVAQSGQQIQDKYMPNMPSSPSAASMFKFQEIGLNEYNGSASINLPLVDIPLFPLNLTYKATSGNRVADDATMVGLGWDINFGSIVQTVNDIDDFRALYDYQIGRYRKQRPDYQGFVYPGNAPYACPYVSYQNQLCYAPGSQYPLSTPSATVGNTVTYGYYGIANGALTEMYDMIAQEWYDSEPDIFTANFLGHSLVFTTDFLSAENVVNFKCLNRVGYRIEFGLTNPEQTSFVIIDPEETTYTFEAVENVKGYLNSQPTTNFTNVISSRTWKLTNITDIKGKTVTIDYSDINNVINAPAVSQTFCQTTISSQTYASGTRCQTFGNLTMENWGDNSVSYDANNYAPITATTKSTTYTSSTKQNVKLINSITWNEGKVNFHYSTRTDSPLLKKLDSIVVRDYNANRIKSVKFAYDYFTSATSNTLVTGHTANEAMYRLKLNSVNINNQLYTFSYNPQSLPKKNSFAIDFWGYFNGSVGNTSFAPNPNQFVGYADMVNQGNNLNANETFAKAYILEKITYPTKGYTSFKYELNEAVNLFFNQQVTAQARTKGNGLRIRKIQNYDSDGKLITSKLYEYFGGKTMLPLLVGKSTQYDAAAQHPDYAGYLYHTEVRELSAASYFNVSPIGVSNYIGYDRVRITQETDSDSGYIDKNYRNLPENVAYASGKKLNGNFTSPQTGFDNGSVMEENIYNGSNQLLKNTIFDYNNYLSVIDYGVKITPYGTYFSPSCSSNNGSLFRMIPRFLFSSYPIFSKQTLLKSSVQTEYFDGNPMVTTTNYIYNSNRDIASITTTNGVDSQKKEIAYSEVVSAIPVSTQYYKNNVLTATESCSYTVLGSLYLPEYISSAKPYAPTSSEQKTLALQYDYLGNVWQYQYENDMPTSIIWGYNKCLPIAKIENADYYQIAAALNIDPDGEGLDALNEGNLASINNLRNLLPKALVTTYTHIPLVGVSTVTDPKGDIFKYFYDSSGRLKFVKDKDDNIINENIYNYKP</sequence>
<protein>
    <recommendedName>
        <fullName evidence="3">YD repeat-containing protein</fullName>
    </recommendedName>
</protein>
<dbReference type="AlphaFoldDB" id="A0A1G8UYQ9"/>
<proteinExistence type="predicted"/>
<organism evidence="1 2">
    <name type="scientific">Flavobacterium noncentrifugens</name>
    <dbReference type="NCBI Taxonomy" id="1128970"/>
    <lineage>
        <taxon>Bacteria</taxon>
        <taxon>Pseudomonadati</taxon>
        <taxon>Bacteroidota</taxon>
        <taxon>Flavobacteriia</taxon>
        <taxon>Flavobacteriales</taxon>
        <taxon>Flavobacteriaceae</taxon>
        <taxon>Flavobacterium</taxon>
    </lineage>
</organism>
<evidence type="ECO:0008006" key="3">
    <source>
        <dbReference type="Google" id="ProtNLM"/>
    </source>
</evidence>
<evidence type="ECO:0000313" key="2">
    <source>
        <dbReference type="Proteomes" id="UP000199580"/>
    </source>
</evidence>